<dbReference type="InterPro" id="IPR010310">
    <property type="entry name" value="T7SS_ESAT-6-like"/>
</dbReference>
<evidence type="ECO:0000256" key="1">
    <source>
        <dbReference type="RuleBase" id="RU362001"/>
    </source>
</evidence>
<comment type="similarity">
    <text evidence="1">Belongs to the WXG100 family.</text>
</comment>
<gene>
    <name evidence="2" type="ORF">CJ199_08615</name>
</gene>
<dbReference type="Gene3D" id="1.10.287.1060">
    <property type="entry name" value="ESAT-6-like"/>
    <property type="match status" value="1"/>
</dbReference>
<evidence type="ECO:0000313" key="3">
    <source>
        <dbReference type="Proteomes" id="UP000235598"/>
    </source>
</evidence>
<organism evidence="2 3">
    <name type="scientific">Brevibacterium paucivorans</name>
    <dbReference type="NCBI Taxonomy" id="170994"/>
    <lineage>
        <taxon>Bacteria</taxon>
        <taxon>Bacillati</taxon>
        <taxon>Actinomycetota</taxon>
        <taxon>Actinomycetes</taxon>
        <taxon>Micrococcales</taxon>
        <taxon>Brevibacteriaceae</taxon>
        <taxon>Brevibacterium</taxon>
    </lineage>
</organism>
<dbReference type="Pfam" id="PF06013">
    <property type="entry name" value="WXG100"/>
    <property type="match status" value="1"/>
</dbReference>
<dbReference type="OrthoDB" id="4231069at2"/>
<dbReference type="NCBIfam" id="TIGR03930">
    <property type="entry name" value="WXG100_ESAT6"/>
    <property type="match status" value="1"/>
</dbReference>
<comment type="caution">
    <text evidence="2">The sequence shown here is derived from an EMBL/GenBank/DDBJ whole genome shotgun (WGS) entry which is preliminary data.</text>
</comment>
<dbReference type="AlphaFoldDB" id="A0A2N6VLW5"/>
<dbReference type="EMBL" id="PNHK01000003">
    <property type="protein sequence ID" value="PMD05140.1"/>
    <property type="molecule type" value="Genomic_DNA"/>
</dbReference>
<proteinExistence type="inferred from homology"/>
<evidence type="ECO:0000313" key="2">
    <source>
        <dbReference type="EMBL" id="PMD05140.1"/>
    </source>
</evidence>
<dbReference type="RefSeq" id="WP_102239081.1">
    <property type="nucleotide sequence ID" value="NZ_BAAAIM010000006.1"/>
</dbReference>
<protein>
    <recommendedName>
        <fullName evidence="1">ESAT-6-like protein</fullName>
    </recommendedName>
</protein>
<dbReference type="SUPFAM" id="SSF140453">
    <property type="entry name" value="EsxAB dimer-like"/>
    <property type="match status" value="1"/>
</dbReference>
<accession>A0A2N6VLW5</accession>
<sequence>MSYFEVDSERVISAAGMANKSVEILSTETDALMSQLNSLADSWKGGAAQNFQTVANEWEGVQRRVHESLGKIRDALQTAGTQYSDVENSNMRMFSA</sequence>
<name>A0A2N6VLW5_9MICO</name>
<reference evidence="2 3" key="1">
    <citation type="submission" date="2017-09" db="EMBL/GenBank/DDBJ databases">
        <title>Bacterial strain isolated from the female urinary microbiota.</title>
        <authorList>
            <person name="Thomas-White K."/>
            <person name="Kumar N."/>
            <person name="Forster S."/>
            <person name="Putonti C."/>
            <person name="Lawley T."/>
            <person name="Wolfe A.J."/>
        </authorList>
    </citation>
    <scope>NUCLEOTIDE SEQUENCE [LARGE SCALE GENOMIC DNA]</scope>
    <source>
        <strain evidence="2 3">UMB1301</strain>
    </source>
</reference>
<dbReference type="Proteomes" id="UP000235598">
    <property type="component" value="Unassembled WGS sequence"/>
</dbReference>
<dbReference type="InterPro" id="IPR036689">
    <property type="entry name" value="ESAT-6-like_sf"/>
</dbReference>